<evidence type="ECO:0000313" key="1">
    <source>
        <dbReference type="EMBL" id="CAH1416744.1"/>
    </source>
</evidence>
<name>A0AAU9LTB9_9ASTR</name>
<dbReference type="AlphaFoldDB" id="A0AAU9LTB9"/>
<keyword evidence="2" id="KW-1185">Reference proteome</keyword>
<organism evidence="1 2">
    <name type="scientific">Lactuca virosa</name>
    <dbReference type="NCBI Taxonomy" id="75947"/>
    <lineage>
        <taxon>Eukaryota</taxon>
        <taxon>Viridiplantae</taxon>
        <taxon>Streptophyta</taxon>
        <taxon>Embryophyta</taxon>
        <taxon>Tracheophyta</taxon>
        <taxon>Spermatophyta</taxon>
        <taxon>Magnoliopsida</taxon>
        <taxon>eudicotyledons</taxon>
        <taxon>Gunneridae</taxon>
        <taxon>Pentapetalae</taxon>
        <taxon>asterids</taxon>
        <taxon>campanulids</taxon>
        <taxon>Asterales</taxon>
        <taxon>Asteraceae</taxon>
        <taxon>Cichorioideae</taxon>
        <taxon>Cichorieae</taxon>
        <taxon>Lactucinae</taxon>
        <taxon>Lactuca</taxon>
    </lineage>
</organism>
<proteinExistence type="predicted"/>
<gene>
    <name evidence="1" type="ORF">LVIROSA_LOCUS4491</name>
</gene>
<comment type="caution">
    <text evidence="1">The sequence shown here is derived from an EMBL/GenBank/DDBJ whole genome shotgun (WGS) entry which is preliminary data.</text>
</comment>
<protein>
    <submittedName>
        <fullName evidence="1">Uncharacterized protein</fullName>
    </submittedName>
</protein>
<reference evidence="1 2" key="1">
    <citation type="submission" date="2022-01" db="EMBL/GenBank/DDBJ databases">
        <authorList>
            <person name="Xiong W."/>
            <person name="Schranz E."/>
        </authorList>
    </citation>
    <scope>NUCLEOTIDE SEQUENCE [LARGE SCALE GENOMIC DNA]</scope>
</reference>
<dbReference type="EMBL" id="CAKMRJ010000002">
    <property type="protein sequence ID" value="CAH1416744.1"/>
    <property type="molecule type" value="Genomic_DNA"/>
</dbReference>
<accession>A0AAU9LTB9</accession>
<sequence>MKTSDFLTTCTLYGVLVHVGQSSHFGHYYYFFEVIRQFKVLFLKFMVGKHRKKRFEELLIDRVPIISRGQYSNGKNNYMICRMLDDEIVRSRS</sequence>
<evidence type="ECO:0000313" key="2">
    <source>
        <dbReference type="Proteomes" id="UP001157418"/>
    </source>
</evidence>
<dbReference type="Proteomes" id="UP001157418">
    <property type="component" value="Unassembled WGS sequence"/>
</dbReference>